<dbReference type="HOGENOM" id="CLU_258252_0_0_1"/>
<name>Q22XX8_TETTS</name>
<reference evidence="3" key="1">
    <citation type="journal article" date="2006" name="PLoS Biol.">
        <title>Macronuclear genome sequence of the ciliate Tetrahymena thermophila, a model eukaryote.</title>
        <authorList>
            <person name="Eisen J.A."/>
            <person name="Coyne R.S."/>
            <person name="Wu M."/>
            <person name="Wu D."/>
            <person name="Thiagarajan M."/>
            <person name="Wortman J.R."/>
            <person name="Badger J.H."/>
            <person name="Ren Q."/>
            <person name="Amedeo P."/>
            <person name="Jones K.M."/>
            <person name="Tallon L.J."/>
            <person name="Delcher A.L."/>
            <person name="Salzberg S.L."/>
            <person name="Silva J.C."/>
            <person name="Haas B.J."/>
            <person name="Majoros W.H."/>
            <person name="Farzad M."/>
            <person name="Carlton J.M."/>
            <person name="Smith R.K. Jr."/>
            <person name="Garg J."/>
            <person name="Pearlman R.E."/>
            <person name="Karrer K.M."/>
            <person name="Sun L."/>
            <person name="Manning G."/>
            <person name="Elde N.C."/>
            <person name="Turkewitz A.P."/>
            <person name="Asai D.J."/>
            <person name="Wilkes D.E."/>
            <person name="Wang Y."/>
            <person name="Cai H."/>
            <person name="Collins K."/>
            <person name="Stewart B.A."/>
            <person name="Lee S.R."/>
            <person name="Wilamowska K."/>
            <person name="Weinberg Z."/>
            <person name="Ruzzo W.L."/>
            <person name="Wloga D."/>
            <person name="Gaertig J."/>
            <person name="Frankel J."/>
            <person name="Tsao C.-C."/>
            <person name="Gorovsky M.A."/>
            <person name="Keeling P.J."/>
            <person name="Waller R.F."/>
            <person name="Patron N.J."/>
            <person name="Cherry J.M."/>
            <person name="Stover N.A."/>
            <person name="Krieger C.J."/>
            <person name="del Toro C."/>
            <person name="Ryder H.F."/>
            <person name="Williamson S.C."/>
            <person name="Barbeau R.A."/>
            <person name="Hamilton E.P."/>
            <person name="Orias E."/>
        </authorList>
    </citation>
    <scope>NUCLEOTIDE SEQUENCE [LARGE SCALE GENOMIC DNA]</scope>
    <source>
        <strain evidence="3">SB210</strain>
    </source>
</reference>
<evidence type="ECO:0000256" key="1">
    <source>
        <dbReference type="SAM" id="Coils"/>
    </source>
</evidence>
<dbReference type="GeneID" id="7845180"/>
<evidence type="ECO:0000313" key="2">
    <source>
        <dbReference type="EMBL" id="EAR90246.3"/>
    </source>
</evidence>
<proteinExistence type="predicted"/>
<feature type="coiled-coil region" evidence="1">
    <location>
        <begin position="214"/>
        <end position="299"/>
    </location>
</feature>
<dbReference type="InParanoid" id="Q22XX8"/>
<dbReference type="KEGG" id="tet:TTHERM_00355940"/>
<accession>Q22XX8</accession>
<gene>
    <name evidence="2" type="ORF">TTHERM_00355940</name>
</gene>
<dbReference type="EMBL" id="GG662749">
    <property type="protein sequence ID" value="EAR90246.3"/>
    <property type="molecule type" value="Genomic_DNA"/>
</dbReference>
<organism evidence="2 3">
    <name type="scientific">Tetrahymena thermophila (strain SB210)</name>
    <dbReference type="NCBI Taxonomy" id="312017"/>
    <lineage>
        <taxon>Eukaryota</taxon>
        <taxon>Sar</taxon>
        <taxon>Alveolata</taxon>
        <taxon>Ciliophora</taxon>
        <taxon>Intramacronucleata</taxon>
        <taxon>Oligohymenophorea</taxon>
        <taxon>Hymenostomatida</taxon>
        <taxon>Tetrahymenina</taxon>
        <taxon>Tetrahymenidae</taxon>
        <taxon>Tetrahymena</taxon>
    </lineage>
</organism>
<sequence>MSKIQEFSFREFLYYLQVNEEFFDFMEYLDLQQSVKIEIKLLNNLNEINQTKLSNFKQWNHFGNNQLLRSTHFHKIYKKFKNYCQSIQQKYLIHKTYLIEDSQLTQDLLSIICIYADKLGKESKEAYSIVKKEINYFLQEKILFEVSITDIDLDNGIIYLEIYSENNNYVEKINQVIQDYVNQFEIVTVKPQSIYEPFIEQLSLKQKFAYVKILKFQEQKAIQDSKQIEKLEQQQQKEIDKDHDDLIRNSEQKQDNNDQSNKESDSQKYEDYDAIVLMRKRIQKEEVEEEKNKENITKELIYSQAEEGGKQQQKQLSLKEIGKLIEEENCDRFRQFDEYEIEILDKIIYLVNEFQFDQMIFNKYNVFIEIQEDLINIFGDIEGTNLIDQLVYQLKNNSCIVIKSINMPWSKIQQMKQDIVELNQEFQNEEKTQIILLDITLDVYSKLIVPIKDKENKNQDEENFKISYINFKNQHRDIFEDIFKEKSRRIEIDQDGLSNIQEEFLTKICKLDIKQSKSNGFIEFECTQRRFDKFSQSFNDAREGLMVKEDFVAHQIFFTIFSQKQQRKIIKMQSKYKFSIVLEALDDSNYNQICLICPKKKKEKIKQKIEKYLRDIKKEVSELNYELTEDDLEMFTQKGDYLMQEVFCSNEQEQSDQQDEEELLDRNLKNSQIYLQYYLSDIIYEFKNNLIDLQRLRSNQINKDFKIILSQNQINKYNESLNQQIIQRENVQVFQREISIQMISLQSYEIETKNILKGSASQNLIILDHSYEDHKLRLDEICCSKKDRLVGYIHKNETTKSNQIENKFLDLIQLKQNLSQIKDQQQVHIKIKEKEFNQDIANENSLVLIGQNLVDYFDNFANQNQFNQIRQEFFNDIFLNAILNQNNIHIMVNDKEIRSQLIYCLLYTLENSYVQSLKEEGLLVKIYFIKIDEDKQERDFLKKINSIQNLQEQPKQGRQNDVQKAEEEIQNTLQIFKNHEKAQSEKFLNQAIENAQWYYVKEKEGKSQHLQFDQTNCLIIDYFYRDFIRQRDVNQNESENKIYNFMFREDQNPTTNNQIKEREVRIDFQNEEVIIQFLNISINFNSFFKLYPQLEQLIQEMRNVFKSINNYNISDIILHATEESTKNKTIQGLIFEEGLYKIIFYKDKYWIESVTHPHFQKVKEKIQINRQALISDSNSCFGNEEYMHEKVHIKYNFKREDKKNQSEKYHLKLLVEKKDYDKAKKNLEIFFKFRRTTFEKAKQNQKEMSKKEKSLTFFYYTPKLRKFLLQIFKMNKYTIIKHQQEECFYIITSDSKTSIKNFEKNEISQLQNFYNENWFEILQEAQQKLNKKVIQLKNNSYFLNQLSSSHTQFLCLLKNWEIVGFKPYFFLIQSEKSISEFKKFLNLENSSDQIKFNIVSKQTLFKIVSKQTLYEYLESYKFDQQKKEGIQNDFLKEFKDLNFDPKQQDINILVLINIFVQKNIQEQIQNDKEKEKEKEKEIVLYEYYQIPLFYLLFQQ</sequence>
<evidence type="ECO:0000313" key="3">
    <source>
        <dbReference type="Proteomes" id="UP000009168"/>
    </source>
</evidence>
<protein>
    <submittedName>
        <fullName evidence="2">Uncharacterized protein</fullName>
    </submittedName>
</protein>
<dbReference type="RefSeq" id="XP_001010491.3">
    <property type="nucleotide sequence ID" value="XM_001010491.3"/>
</dbReference>
<dbReference type="Proteomes" id="UP000009168">
    <property type="component" value="Unassembled WGS sequence"/>
</dbReference>
<keyword evidence="3" id="KW-1185">Reference proteome</keyword>
<keyword evidence="1" id="KW-0175">Coiled coil</keyword>